<dbReference type="Gene3D" id="3.30.1330.60">
    <property type="entry name" value="OmpA-like domain"/>
    <property type="match status" value="1"/>
</dbReference>
<dbReference type="InterPro" id="IPR028974">
    <property type="entry name" value="TSP_type-3_rpt"/>
</dbReference>
<keyword evidence="3" id="KW-0998">Cell outer membrane</keyword>
<dbReference type="InterPro" id="IPR006665">
    <property type="entry name" value="OmpA-like"/>
</dbReference>
<evidence type="ECO:0000259" key="6">
    <source>
        <dbReference type="PROSITE" id="PS51123"/>
    </source>
</evidence>
<dbReference type="CDD" id="cd07185">
    <property type="entry name" value="OmpA_C-like"/>
    <property type="match status" value="1"/>
</dbReference>
<evidence type="ECO:0000256" key="5">
    <source>
        <dbReference type="SAM" id="MobiDB-lite"/>
    </source>
</evidence>
<proteinExistence type="predicted"/>
<dbReference type="InterPro" id="IPR050330">
    <property type="entry name" value="Bact_OuterMem_StrucFunc"/>
</dbReference>
<gene>
    <name evidence="7" type="ORF">I6N98_10505</name>
</gene>
<keyword evidence="8" id="KW-1185">Reference proteome</keyword>
<keyword evidence="2 4" id="KW-0472">Membrane</keyword>
<dbReference type="SUPFAM" id="SSF103088">
    <property type="entry name" value="OmpA-like"/>
    <property type="match status" value="1"/>
</dbReference>
<dbReference type="Proteomes" id="UP000596063">
    <property type="component" value="Chromosome"/>
</dbReference>
<dbReference type="GO" id="GO:0005509">
    <property type="term" value="F:calcium ion binding"/>
    <property type="evidence" value="ECO:0007669"/>
    <property type="project" value="InterPro"/>
</dbReference>
<evidence type="ECO:0000313" key="7">
    <source>
        <dbReference type="EMBL" id="QQD16819.1"/>
    </source>
</evidence>
<evidence type="ECO:0000256" key="1">
    <source>
        <dbReference type="ARBA" id="ARBA00004442"/>
    </source>
</evidence>
<dbReference type="KEGG" id="snan:I6N98_10505"/>
<dbReference type="InterPro" id="IPR006664">
    <property type="entry name" value="OMP_bac"/>
</dbReference>
<evidence type="ECO:0000256" key="2">
    <source>
        <dbReference type="ARBA" id="ARBA00023136"/>
    </source>
</evidence>
<dbReference type="SUPFAM" id="SSF103647">
    <property type="entry name" value="TSP type-3 repeat"/>
    <property type="match status" value="1"/>
</dbReference>
<evidence type="ECO:0000256" key="4">
    <source>
        <dbReference type="PROSITE-ProRule" id="PRU00473"/>
    </source>
</evidence>
<feature type="domain" description="OmpA-like" evidence="6">
    <location>
        <begin position="155"/>
        <end position="275"/>
    </location>
</feature>
<dbReference type="PANTHER" id="PTHR30329:SF21">
    <property type="entry name" value="LIPOPROTEIN YIAD-RELATED"/>
    <property type="match status" value="1"/>
</dbReference>
<dbReference type="PANTHER" id="PTHR30329">
    <property type="entry name" value="STATOR ELEMENT OF FLAGELLAR MOTOR COMPLEX"/>
    <property type="match status" value="1"/>
</dbReference>
<dbReference type="Pfam" id="PF00691">
    <property type="entry name" value="OmpA"/>
    <property type="match status" value="1"/>
</dbReference>
<dbReference type="PRINTS" id="PR01021">
    <property type="entry name" value="OMPADOMAIN"/>
</dbReference>
<organism evidence="7 8">
    <name type="scientific">Spongiibacter nanhainus</name>
    <dbReference type="NCBI Taxonomy" id="2794344"/>
    <lineage>
        <taxon>Bacteria</taxon>
        <taxon>Pseudomonadati</taxon>
        <taxon>Pseudomonadota</taxon>
        <taxon>Gammaproteobacteria</taxon>
        <taxon>Cellvibrionales</taxon>
        <taxon>Spongiibacteraceae</taxon>
        <taxon>Spongiibacter</taxon>
    </lineage>
</organism>
<accession>A0A7T4QY52</accession>
<dbReference type="RefSeq" id="WP_198568321.1">
    <property type="nucleotide sequence ID" value="NZ_CP066167.1"/>
</dbReference>
<name>A0A7T4QY52_9GAMM</name>
<comment type="subcellular location">
    <subcellularLocation>
        <location evidence="1">Cell outer membrane</location>
    </subcellularLocation>
</comment>
<reference evidence="7 8" key="1">
    <citation type="submission" date="2020-12" db="EMBL/GenBank/DDBJ databases">
        <authorList>
            <person name="Shan Y."/>
        </authorList>
    </citation>
    <scope>NUCLEOTIDE SEQUENCE [LARGE SCALE GENOMIC DNA]</scope>
    <source>
        <strain evidence="8">csc3.9</strain>
    </source>
</reference>
<dbReference type="EMBL" id="CP066167">
    <property type="protein sequence ID" value="QQD16819.1"/>
    <property type="molecule type" value="Genomic_DNA"/>
</dbReference>
<evidence type="ECO:0000256" key="3">
    <source>
        <dbReference type="ARBA" id="ARBA00023237"/>
    </source>
</evidence>
<dbReference type="PROSITE" id="PS51123">
    <property type="entry name" value="OMPA_2"/>
    <property type="match status" value="1"/>
</dbReference>
<evidence type="ECO:0000313" key="8">
    <source>
        <dbReference type="Proteomes" id="UP000596063"/>
    </source>
</evidence>
<protein>
    <submittedName>
        <fullName evidence="7">OmpA family protein</fullName>
    </submittedName>
</protein>
<dbReference type="GO" id="GO:0009279">
    <property type="term" value="C:cell outer membrane"/>
    <property type="evidence" value="ECO:0007669"/>
    <property type="project" value="UniProtKB-SubCell"/>
</dbReference>
<sequence length="275" mass="28719">MTDSLSLASNDSVLSVDVLNGDTLLGVGVAGQDILLLGAPSNGSNDDLLSDPLAPILDGISGDSSVLEFLEDSDLDSVLMPEVLTIELPSGGGSSAPEEATDSRQSAVDDPDTDTPSLAKDSACNDADHDGVCDGRDQCKDTPRNALVLPNGCHLDDLSPLRLEGVTFALDTALLTASSATVLKQAAWLLKSEPGLRVEVAGHTDDQGAEDYNLKLSKQRAQAVAEYLIAEGVKASRLKVVGYGESEPEIPVAGLSGEALDKARATNRRVELRRL</sequence>
<feature type="region of interest" description="Disordered" evidence="5">
    <location>
        <begin position="88"/>
        <end position="127"/>
    </location>
</feature>
<dbReference type="InterPro" id="IPR036737">
    <property type="entry name" value="OmpA-like_sf"/>
</dbReference>
<dbReference type="AlphaFoldDB" id="A0A7T4QY52"/>